<evidence type="ECO:0000256" key="2">
    <source>
        <dbReference type="ARBA" id="ARBA00022692"/>
    </source>
</evidence>
<protein>
    <submittedName>
        <fullName evidence="13">PC11Y-like protein</fullName>
    </submittedName>
</protein>
<feature type="compositionally biased region" description="Polar residues" evidence="10">
    <location>
        <begin position="1125"/>
        <end position="1134"/>
    </location>
</feature>
<feature type="region of interest" description="Disordered" evidence="10">
    <location>
        <begin position="1019"/>
        <end position="1073"/>
    </location>
</feature>
<feature type="domain" description="Cadherin" evidence="12">
    <location>
        <begin position="691"/>
        <end position="800"/>
    </location>
</feature>
<dbReference type="PROSITE" id="PS00232">
    <property type="entry name" value="CADHERIN_1"/>
    <property type="match status" value="4"/>
</dbReference>
<keyword evidence="8" id="KW-0325">Glycoprotein</keyword>
<feature type="transmembrane region" description="Helical" evidence="11">
    <location>
        <begin position="805"/>
        <end position="829"/>
    </location>
</feature>
<keyword evidence="2 11" id="KW-0812">Transmembrane</keyword>
<dbReference type="PROSITE" id="PS50268">
    <property type="entry name" value="CADHERIN_2"/>
    <property type="match status" value="7"/>
</dbReference>
<keyword evidence="6 11" id="KW-1133">Transmembrane helix</keyword>
<dbReference type="PANTHER" id="PTHR24028:SF146">
    <property type="entry name" value="CADHERIN 96CB, ISOFORM D-RELATED"/>
    <property type="match status" value="1"/>
</dbReference>
<reference evidence="13" key="1">
    <citation type="submission" date="2022-11" db="EMBL/GenBank/DDBJ databases">
        <title>Centuries of genome instability and evolution in soft-shell clam transmissible cancer (bioRxiv).</title>
        <authorList>
            <person name="Hart S.F.M."/>
            <person name="Yonemitsu M.A."/>
            <person name="Giersch R.M."/>
            <person name="Beal B.F."/>
            <person name="Arriagada G."/>
            <person name="Davis B.W."/>
            <person name="Ostrander E.A."/>
            <person name="Goff S.P."/>
            <person name="Metzger M.J."/>
        </authorList>
    </citation>
    <scope>NUCLEOTIDE SEQUENCE</scope>
    <source>
        <strain evidence="13">MELC-2E11</strain>
        <tissue evidence="13">Siphon/mantle</tissue>
    </source>
</reference>
<evidence type="ECO:0000256" key="4">
    <source>
        <dbReference type="ARBA" id="ARBA00022837"/>
    </source>
</evidence>
<feature type="domain" description="Cadherin" evidence="12">
    <location>
        <begin position="140"/>
        <end position="249"/>
    </location>
</feature>
<comment type="subcellular location">
    <subcellularLocation>
        <location evidence="1">Membrane</location>
        <topology evidence="1">Single-pass membrane protein</topology>
    </subcellularLocation>
</comment>
<dbReference type="CDD" id="cd11304">
    <property type="entry name" value="Cadherin_repeat"/>
    <property type="match status" value="7"/>
</dbReference>
<evidence type="ECO:0000256" key="7">
    <source>
        <dbReference type="ARBA" id="ARBA00023136"/>
    </source>
</evidence>
<evidence type="ECO:0000256" key="1">
    <source>
        <dbReference type="ARBA" id="ARBA00004167"/>
    </source>
</evidence>
<evidence type="ECO:0000256" key="9">
    <source>
        <dbReference type="PROSITE-ProRule" id="PRU00043"/>
    </source>
</evidence>
<gene>
    <name evidence="13" type="ORF">MAR_023067</name>
</gene>
<dbReference type="Pfam" id="PF08266">
    <property type="entry name" value="Cadherin_2"/>
    <property type="match status" value="1"/>
</dbReference>
<dbReference type="InterPro" id="IPR020894">
    <property type="entry name" value="Cadherin_CS"/>
</dbReference>
<dbReference type="Proteomes" id="UP001164746">
    <property type="component" value="Chromosome 3"/>
</dbReference>
<accession>A0ABY7DMX2</accession>
<dbReference type="SMART" id="SM00112">
    <property type="entry name" value="CA"/>
    <property type="match status" value="7"/>
</dbReference>
<sequence length="1221" mass="135785">MECYICRSVGYFAYVFIGVFVTIQQCHAKTYIVEESGLPNMLIGNVAMDFNFSSLISQGKSLRFSFINQNLPEVAYFNISEDSGELRSVGVLDREEICQQEDKCNIQLQIAVTATKESFFEKVKVNVTIDDINDHSPIFKSQTESISFPENSQIGTSFTIEGAFDPDSSKYSVKHYSIIPLDAPFAAHLVRKFDGSSSVQIDVDGDLDREVTDHYILQIIAEDGGSPPKTGSLQLNITITDMNDNFPIFTNMIYNKSVEEDIEINSTILQVSANDLDTGDNGKITYSFATIQQQPDIEDLFSIDSESGEIKTIGRLVYMPGHQYQLIVEAQDAGVNPKEAQALVYIDVQDVNNNAPKIDANLLSQSDFARVSELANIDAVAALIFVTDDDVGFNGITNCSMDSDTFGLQKSDINEYKVVVKEPLDREVQDLYTLTVVCEDVGTPPLVSSKTFNISIIDENDHKPEFSQTNYVGEIFENNNYGDVILEVIATDGDAGNNAKISFELRGDSWTDFAIHQVDDSGVGVIQAMKTFDREDKEYYEFLVLAIDGGKDKTVGIEDRHTSTATVTVKIVDKNDNNPKFQLAYYEFHVAENSPPEENIDQIVAEDADAGNNGIVTYSILDQPEVVLPFKLDPDGFLKAKKILDRELQSRYDFIVMATDQGYPFRLNSSVNVSVFVSDMNDNGPFIVSPEKPGRVVYVPVSTSVNTPLYLIQAHDIDAGRNQQLTYKIEDRNDTHIFDINDSGQVLVARPIESWEINTYSIQVAVYDNGNPKNFAKTTLIMSIMAANITAEVSAGNPSLESKNLLIALTVVIVTVVLAATIVISIIIIRRMDIRKRNNYLGNDTNSEHSLDGTVVPGLELDGQKDMYSGISPACGNLQLAPIVSQLSLDRNSMTKDYVYKPRMNTPTPSDSGNHGDIPLDVHADIQDTSTPRLNRLASLRLHQQLIQSHDKPWHPHNDSDQSCEMYAGRPEDVHSQLSEEDGDSGRGGSVSDGHMGISQDAEDMRRMQLQNLVKQIGRRGTPPHLQSRNDNQSKPSNLTPRDNVNQSSSNLHADQSKDTNKHFNLKSKYSNSNSDIFCVPEHEQVPNVRRFPSCQENNAPHTQKTVTFSNHFPKAKSGPGIQMGLSSISNHPHNSSRHKPNRQHSFDTHDNYRQPRNHPSNDPYGIPNNGRHLDETFESVTTAAYDDDDNTTTSGSYTIDNNAHEDFIELNVAQLKDIFV</sequence>
<dbReference type="InterPro" id="IPR015919">
    <property type="entry name" value="Cadherin-like_sf"/>
</dbReference>
<evidence type="ECO:0000256" key="8">
    <source>
        <dbReference type="ARBA" id="ARBA00023180"/>
    </source>
</evidence>
<feature type="compositionally biased region" description="Basic and acidic residues" evidence="10">
    <location>
        <begin position="1145"/>
        <end position="1154"/>
    </location>
</feature>
<dbReference type="InterPro" id="IPR050174">
    <property type="entry name" value="Protocadherin/Cadherin-CA"/>
</dbReference>
<keyword evidence="4 9" id="KW-0106">Calcium</keyword>
<feature type="compositionally biased region" description="Polar residues" evidence="10">
    <location>
        <begin position="1025"/>
        <end position="1054"/>
    </location>
</feature>
<feature type="domain" description="Cadherin" evidence="12">
    <location>
        <begin position="250"/>
        <end position="358"/>
    </location>
</feature>
<evidence type="ECO:0000313" key="13">
    <source>
        <dbReference type="EMBL" id="WAQ98694.1"/>
    </source>
</evidence>
<feature type="domain" description="Cadherin" evidence="12">
    <location>
        <begin position="363"/>
        <end position="466"/>
    </location>
</feature>
<dbReference type="InterPro" id="IPR013164">
    <property type="entry name" value="Cadherin_N"/>
</dbReference>
<dbReference type="Pfam" id="PF00028">
    <property type="entry name" value="Cadherin"/>
    <property type="match status" value="6"/>
</dbReference>
<feature type="region of interest" description="Disordered" evidence="10">
    <location>
        <begin position="1116"/>
        <end position="1169"/>
    </location>
</feature>
<feature type="domain" description="Cadherin" evidence="12">
    <location>
        <begin position="32"/>
        <end position="139"/>
    </location>
</feature>
<proteinExistence type="predicted"/>
<evidence type="ECO:0000256" key="11">
    <source>
        <dbReference type="SAM" id="Phobius"/>
    </source>
</evidence>
<evidence type="ECO:0000256" key="3">
    <source>
        <dbReference type="ARBA" id="ARBA00022737"/>
    </source>
</evidence>
<keyword evidence="7 11" id="KW-0472">Membrane</keyword>
<dbReference type="PANTHER" id="PTHR24028">
    <property type="entry name" value="CADHERIN-87A"/>
    <property type="match status" value="1"/>
</dbReference>
<keyword evidence="14" id="KW-1185">Reference proteome</keyword>
<evidence type="ECO:0000256" key="6">
    <source>
        <dbReference type="ARBA" id="ARBA00022989"/>
    </source>
</evidence>
<name>A0ABY7DMX2_MYAAR</name>
<evidence type="ECO:0000259" key="12">
    <source>
        <dbReference type="PROSITE" id="PS50268"/>
    </source>
</evidence>
<organism evidence="13 14">
    <name type="scientific">Mya arenaria</name>
    <name type="common">Soft-shell clam</name>
    <dbReference type="NCBI Taxonomy" id="6604"/>
    <lineage>
        <taxon>Eukaryota</taxon>
        <taxon>Metazoa</taxon>
        <taxon>Spiralia</taxon>
        <taxon>Lophotrochozoa</taxon>
        <taxon>Mollusca</taxon>
        <taxon>Bivalvia</taxon>
        <taxon>Autobranchia</taxon>
        <taxon>Heteroconchia</taxon>
        <taxon>Euheterodonta</taxon>
        <taxon>Imparidentia</taxon>
        <taxon>Neoheterodontei</taxon>
        <taxon>Myida</taxon>
        <taxon>Myoidea</taxon>
        <taxon>Myidae</taxon>
        <taxon>Mya</taxon>
    </lineage>
</organism>
<dbReference type="SUPFAM" id="SSF49313">
    <property type="entry name" value="Cadherin-like"/>
    <property type="match status" value="7"/>
</dbReference>
<evidence type="ECO:0000256" key="5">
    <source>
        <dbReference type="ARBA" id="ARBA00022889"/>
    </source>
</evidence>
<dbReference type="InterPro" id="IPR002126">
    <property type="entry name" value="Cadherin-like_dom"/>
</dbReference>
<keyword evidence="3" id="KW-0677">Repeat</keyword>
<dbReference type="PRINTS" id="PR00205">
    <property type="entry name" value="CADHERIN"/>
</dbReference>
<dbReference type="Gene3D" id="2.60.40.60">
    <property type="entry name" value="Cadherins"/>
    <property type="match status" value="7"/>
</dbReference>
<keyword evidence="5" id="KW-0130">Cell adhesion</keyword>
<dbReference type="EMBL" id="CP111014">
    <property type="protein sequence ID" value="WAQ98694.1"/>
    <property type="molecule type" value="Genomic_DNA"/>
</dbReference>
<evidence type="ECO:0000256" key="10">
    <source>
        <dbReference type="SAM" id="MobiDB-lite"/>
    </source>
</evidence>
<feature type="domain" description="Cadherin" evidence="12">
    <location>
        <begin position="467"/>
        <end position="581"/>
    </location>
</feature>
<evidence type="ECO:0000313" key="14">
    <source>
        <dbReference type="Proteomes" id="UP001164746"/>
    </source>
</evidence>
<feature type="region of interest" description="Disordered" evidence="10">
    <location>
        <begin position="972"/>
        <end position="997"/>
    </location>
</feature>
<feature type="domain" description="Cadherin" evidence="12">
    <location>
        <begin position="582"/>
        <end position="687"/>
    </location>
</feature>